<feature type="binding site" evidence="11">
    <location>
        <position position="182"/>
    </location>
    <ligand>
        <name>Mg(2+)</name>
        <dbReference type="ChEBI" id="CHEBI:18420"/>
    </ligand>
</feature>
<comment type="cofactor">
    <cofactor evidence="11">
        <name>Mg(2+)</name>
        <dbReference type="ChEBI" id="CHEBI:18420"/>
    </cofactor>
    <text evidence="11">Binds 1 Mg(2+) ion per subunit.</text>
</comment>
<comment type="catalytic activity">
    <reaction evidence="11">
        <text>D-glyceraldehyde 3-phosphate + pyruvate + H(+) = 1-deoxy-D-xylulose 5-phosphate + CO2</text>
        <dbReference type="Rhea" id="RHEA:12605"/>
        <dbReference type="ChEBI" id="CHEBI:15361"/>
        <dbReference type="ChEBI" id="CHEBI:15378"/>
        <dbReference type="ChEBI" id="CHEBI:16526"/>
        <dbReference type="ChEBI" id="CHEBI:57792"/>
        <dbReference type="ChEBI" id="CHEBI:59776"/>
        <dbReference type="EC" id="2.2.1.7"/>
    </reaction>
</comment>
<comment type="similarity">
    <text evidence="2 11">Belongs to the transketolase family. DXPS subfamily.</text>
</comment>
<dbReference type="InterPro" id="IPR049557">
    <property type="entry name" value="Transketolase_CS"/>
</dbReference>
<protein>
    <recommendedName>
        <fullName evidence="11">1-deoxy-D-xylulose-5-phosphate synthase</fullName>
        <ecNumber evidence="11">2.2.1.7</ecNumber>
    </recommendedName>
    <alternativeName>
        <fullName evidence="11">1-deoxyxylulose-5-phosphate synthase</fullName>
        <shortName evidence="11">DXP synthase</shortName>
        <shortName evidence="11">DXPS</shortName>
    </alternativeName>
</protein>
<dbReference type="Pfam" id="PF02780">
    <property type="entry name" value="Transketolase_C"/>
    <property type="match status" value="1"/>
</dbReference>
<dbReference type="GO" id="GO:0016114">
    <property type="term" value="P:terpenoid biosynthetic process"/>
    <property type="evidence" value="ECO:0007669"/>
    <property type="project" value="UniProtKB-UniRule"/>
</dbReference>
<feature type="binding site" evidence="11">
    <location>
        <position position="372"/>
    </location>
    <ligand>
        <name>thiamine diphosphate</name>
        <dbReference type="ChEBI" id="CHEBI:58937"/>
    </ligand>
</feature>
<dbReference type="GO" id="GO:0009228">
    <property type="term" value="P:thiamine biosynthetic process"/>
    <property type="evidence" value="ECO:0007669"/>
    <property type="project" value="UniProtKB-UniRule"/>
</dbReference>
<dbReference type="RefSeq" id="WP_363797839.1">
    <property type="nucleotide sequence ID" value="NZ_CP159925.1"/>
</dbReference>
<dbReference type="Gene3D" id="3.40.50.970">
    <property type="match status" value="2"/>
</dbReference>
<dbReference type="PROSITE" id="PS00801">
    <property type="entry name" value="TRANSKETOLASE_1"/>
    <property type="match status" value="1"/>
</dbReference>
<reference evidence="13" key="1">
    <citation type="submission" date="2024-06" db="EMBL/GenBank/DDBJ databases">
        <authorList>
            <person name="Li S."/>
        </authorList>
    </citation>
    <scope>NUCLEOTIDE SEQUENCE</scope>
    <source>
        <strain evidence="13">SR10</strain>
    </source>
</reference>
<feature type="binding site" evidence="11">
    <location>
        <position position="151"/>
    </location>
    <ligand>
        <name>Mg(2+)</name>
        <dbReference type="ChEBI" id="CHEBI:18420"/>
    </ligand>
</feature>
<dbReference type="InterPro" id="IPR005477">
    <property type="entry name" value="Dxylulose-5-P_synthase"/>
</dbReference>
<dbReference type="EMBL" id="CP159925">
    <property type="protein sequence ID" value="XCO74998.1"/>
    <property type="molecule type" value="Genomic_DNA"/>
</dbReference>
<dbReference type="InterPro" id="IPR005475">
    <property type="entry name" value="Transketolase-like_Pyr-bd"/>
</dbReference>
<dbReference type="PANTHER" id="PTHR43322:SF5">
    <property type="entry name" value="1-DEOXY-D-XYLULOSE-5-PHOSPHATE SYNTHASE, CHLOROPLASTIC"/>
    <property type="match status" value="1"/>
</dbReference>
<dbReference type="Gene3D" id="3.40.50.920">
    <property type="match status" value="1"/>
</dbReference>
<evidence type="ECO:0000256" key="11">
    <source>
        <dbReference type="HAMAP-Rule" id="MF_00315"/>
    </source>
</evidence>
<keyword evidence="4 11" id="KW-0808">Transferase</keyword>
<evidence type="ECO:0000256" key="6">
    <source>
        <dbReference type="ARBA" id="ARBA00022842"/>
    </source>
</evidence>
<dbReference type="FunFam" id="3.40.50.920:FF:000002">
    <property type="entry name" value="1-deoxy-D-xylulose-5-phosphate synthase"/>
    <property type="match status" value="1"/>
</dbReference>
<dbReference type="GO" id="GO:0008661">
    <property type="term" value="F:1-deoxy-D-xylulose-5-phosphate synthase activity"/>
    <property type="evidence" value="ECO:0007669"/>
    <property type="project" value="UniProtKB-UniRule"/>
</dbReference>
<feature type="domain" description="Transketolase-like pyrimidine-binding" evidence="12">
    <location>
        <begin position="321"/>
        <end position="485"/>
    </location>
</feature>
<comment type="function">
    <text evidence="10 11">Catalyzes the acyloin condensation reaction between C atoms 2 and 3 of pyruvate and glyceraldehyde 3-phosphate to yield 1-deoxy-D-xylulose-5-phosphate (DXP).</text>
</comment>
<dbReference type="InterPro" id="IPR020826">
    <property type="entry name" value="Transketolase_BS"/>
</dbReference>
<dbReference type="FunFam" id="3.40.50.970:FF:000005">
    <property type="entry name" value="1-deoxy-D-xylulose-5-phosphate synthase"/>
    <property type="match status" value="1"/>
</dbReference>
<keyword evidence="9 11" id="KW-0414">Isoprene biosynthesis</keyword>
<proteinExistence type="inferred from homology"/>
<organism evidence="13">
    <name type="scientific">Lysobacter firmicutimachus</name>
    <dbReference type="NCBI Taxonomy" id="1792846"/>
    <lineage>
        <taxon>Bacteria</taxon>
        <taxon>Pseudomonadati</taxon>
        <taxon>Pseudomonadota</taxon>
        <taxon>Gammaproteobacteria</taxon>
        <taxon>Lysobacterales</taxon>
        <taxon>Lysobacteraceae</taxon>
        <taxon>Lysobacter</taxon>
    </lineage>
</organism>
<dbReference type="PROSITE" id="PS00802">
    <property type="entry name" value="TRANSKETOLASE_2"/>
    <property type="match status" value="1"/>
</dbReference>
<evidence type="ECO:0000256" key="2">
    <source>
        <dbReference type="ARBA" id="ARBA00011081"/>
    </source>
</evidence>
<feature type="binding site" evidence="11">
    <location>
        <begin position="120"/>
        <end position="122"/>
    </location>
    <ligand>
        <name>thiamine diphosphate</name>
        <dbReference type="ChEBI" id="CHEBI:58937"/>
    </ligand>
</feature>
<keyword evidence="8 11" id="KW-0786">Thiamine pyrophosphate</keyword>
<sequence length="634" mass="68480">MIDSQRYPRLSRIQVPADLRRFPEEELPAIAQELRAYLIEQVALVGGHFGAGLGVIELTVALHWLYETPRDRLVWDVGHQSYPHKILTGRRDSIHTVKQKDGVAPFPKRDESEYDTFGVGHSSTSISAALGMAIALDRLGDERKVVAVIGDGAMTAGMAFEALAHAGGLDPEPNVLVILNDNQMSISENVGGVTKMLGRLTSSRTLNAIREGGKKLLGDKRKPAAKFVRRWEEHWKGMFVPSTFFEEVGFHYTGPIDGHDLPALLHAMKTLKGLKGPQLLHIITTKGKGYELAEDDQIGYHAVGPFDPEKGLVAKAGAKKPTYTDVFSEWLCDMAAADERLLGITPAMREGSGLVRFSKEYPQRYFDVAIAEQHAVTLAAGMACEGAKPVVAIYSTFLQRGYDQLVHDVAIQNLDVLFAIDRGGVVGPDGATHAGNLDLSYLRCVPNMVVMAPADEDECRKMLSTGHRYEGPAAVRYPRGTGPGAAIQPNLDVLPIGKAELRRQGARIALLAFGAIVPAAEQVGTELGLTVVNMRFVKPLDRELILELAKTHDGFVTLEDNVVAGGAGSGVAELLSAEGLVLPVLHLGLPDEFQHHASREQLLAEAGLDASSIRASVLKRWPLLAAVPAQSAAG</sequence>
<dbReference type="GO" id="GO:0005829">
    <property type="term" value="C:cytosol"/>
    <property type="evidence" value="ECO:0007669"/>
    <property type="project" value="TreeGrafter"/>
</dbReference>
<evidence type="ECO:0000256" key="1">
    <source>
        <dbReference type="ARBA" id="ARBA00004980"/>
    </source>
</evidence>
<dbReference type="Pfam" id="PF02779">
    <property type="entry name" value="Transket_pyr"/>
    <property type="match status" value="1"/>
</dbReference>
<comment type="cofactor">
    <cofactor evidence="11">
        <name>thiamine diphosphate</name>
        <dbReference type="ChEBI" id="CHEBI:58937"/>
    </cofactor>
    <text evidence="11">Binds 1 thiamine pyrophosphate per subunit.</text>
</comment>
<evidence type="ECO:0000256" key="8">
    <source>
        <dbReference type="ARBA" id="ARBA00023052"/>
    </source>
</evidence>
<keyword evidence="5 11" id="KW-0479">Metal-binding</keyword>
<name>A0AAU8MTR2_9GAMM</name>
<evidence type="ECO:0000259" key="12">
    <source>
        <dbReference type="SMART" id="SM00861"/>
    </source>
</evidence>
<dbReference type="GO" id="GO:0019288">
    <property type="term" value="P:isopentenyl diphosphate biosynthetic process, methylerythritol 4-phosphate pathway"/>
    <property type="evidence" value="ECO:0007669"/>
    <property type="project" value="TreeGrafter"/>
</dbReference>
<evidence type="ECO:0000256" key="10">
    <source>
        <dbReference type="ARBA" id="ARBA00055605"/>
    </source>
</evidence>
<accession>A0AAU8MTR2</accession>
<keyword evidence="7 11" id="KW-0784">Thiamine biosynthesis</keyword>
<dbReference type="InterPro" id="IPR029061">
    <property type="entry name" value="THDP-binding"/>
</dbReference>
<evidence type="ECO:0000256" key="9">
    <source>
        <dbReference type="ARBA" id="ARBA00023229"/>
    </source>
</evidence>
<dbReference type="CDD" id="cd07033">
    <property type="entry name" value="TPP_PYR_DXS_TK_like"/>
    <property type="match status" value="1"/>
</dbReference>
<dbReference type="GO" id="GO:0000287">
    <property type="term" value="F:magnesium ion binding"/>
    <property type="evidence" value="ECO:0007669"/>
    <property type="project" value="UniProtKB-UniRule"/>
</dbReference>
<dbReference type="NCBIfam" id="NF003933">
    <property type="entry name" value="PRK05444.2-2"/>
    <property type="match status" value="1"/>
</dbReference>
<comment type="subunit">
    <text evidence="3 11">Homodimer.</text>
</comment>
<dbReference type="InterPro" id="IPR033248">
    <property type="entry name" value="Transketolase_C"/>
</dbReference>
<feature type="binding site" evidence="11">
    <location>
        <begin position="152"/>
        <end position="153"/>
    </location>
    <ligand>
        <name>thiamine diphosphate</name>
        <dbReference type="ChEBI" id="CHEBI:58937"/>
    </ligand>
</feature>
<feature type="binding site" evidence="11">
    <location>
        <position position="182"/>
    </location>
    <ligand>
        <name>thiamine diphosphate</name>
        <dbReference type="ChEBI" id="CHEBI:58937"/>
    </ligand>
</feature>
<comment type="pathway">
    <text evidence="1 11">Metabolic intermediate biosynthesis; 1-deoxy-D-xylulose 5-phosphate biosynthesis; 1-deoxy-D-xylulose 5-phosphate from D-glyceraldehyde 3-phosphate and pyruvate: step 1/1.</text>
</comment>
<evidence type="ECO:0000256" key="5">
    <source>
        <dbReference type="ARBA" id="ARBA00022723"/>
    </source>
</evidence>
<dbReference type="PANTHER" id="PTHR43322">
    <property type="entry name" value="1-D-DEOXYXYLULOSE 5-PHOSPHATE SYNTHASE-RELATED"/>
    <property type="match status" value="1"/>
</dbReference>
<evidence type="ECO:0000256" key="3">
    <source>
        <dbReference type="ARBA" id="ARBA00011738"/>
    </source>
</evidence>
<dbReference type="SUPFAM" id="SSF52518">
    <property type="entry name" value="Thiamin diphosphate-binding fold (THDP-binding)"/>
    <property type="match status" value="2"/>
</dbReference>
<dbReference type="CDD" id="cd02007">
    <property type="entry name" value="TPP_DXS"/>
    <property type="match status" value="1"/>
</dbReference>
<dbReference type="NCBIfam" id="TIGR00204">
    <property type="entry name" value="dxs"/>
    <property type="match status" value="1"/>
</dbReference>
<dbReference type="AlphaFoldDB" id="A0AAU8MTR2"/>
<dbReference type="EC" id="2.2.1.7" evidence="11"/>
<dbReference type="InterPro" id="IPR009014">
    <property type="entry name" value="Transketo_C/PFOR_II"/>
</dbReference>
<evidence type="ECO:0000256" key="7">
    <source>
        <dbReference type="ARBA" id="ARBA00022977"/>
    </source>
</evidence>
<feature type="binding site" evidence="11">
    <location>
        <position position="79"/>
    </location>
    <ligand>
        <name>thiamine diphosphate</name>
        <dbReference type="ChEBI" id="CHEBI:58937"/>
    </ligand>
</feature>
<keyword evidence="6 11" id="KW-0460">Magnesium</keyword>
<dbReference type="Pfam" id="PF13292">
    <property type="entry name" value="DXP_synthase_N"/>
    <property type="match status" value="1"/>
</dbReference>
<feature type="binding site" evidence="11">
    <location>
        <position position="290"/>
    </location>
    <ligand>
        <name>thiamine diphosphate</name>
        <dbReference type="ChEBI" id="CHEBI:58937"/>
    </ligand>
</feature>
<dbReference type="SUPFAM" id="SSF52922">
    <property type="entry name" value="TK C-terminal domain-like"/>
    <property type="match status" value="1"/>
</dbReference>
<dbReference type="SMART" id="SM00861">
    <property type="entry name" value="Transket_pyr"/>
    <property type="match status" value="1"/>
</dbReference>
<evidence type="ECO:0000313" key="13">
    <source>
        <dbReference type="EMBL" id="XCO74998.1"/>
    </source>
</evidence>
<gene>
    <name evidence="11 13" type="primary">dxs</name>
    <name evidence="13" type="ORF">ABU614_22050</name>
</gene>
<dbReference type="HAMAP" id="MF_00315">
    <property type="entry name" value="DXP_synth"/>
    <property type="match status" value="1"/>
</dbReference>
<evidence type="ECO:0000256" key="4">
    <source>
        <dbReference type="ARBA" id="ARBA00022679"/>
    </source>
</evidence>
<dbReference type="GO" id="GO:0030976">
    <property type="term" value="F:thiamine pyrophosphate binding"/>
    <property type="evidence" value="ECO:0007669"/>
    <property type="project" value="UniProtKB-UniRule"/>
</dbReference>